<accession>A0A1H6E0C5</accession>
<name>A0A1H6E0C5_9ACTN</name>
<dbReference type="PANTHER" id="PTHR35526">
    <property type="entry name" value="ANTI-SIGMA-F FACTOR RSBW-RELATED"/>
    <property type="match status" value="1"/>
</dbReference>
<protein>
    <submittedName>
        <fullName evidence="3">Histidine kinase-like ATPase domain-containing protein</fullName>
    </submittedName>
</protein>
<feature type="domain" description="Histidine kinase/HSP90-like ATPase" evidence="2">
    <location>
        <begin position="23"/>
        <end position="127"/>
    </location>
</feature>
<dbReference type="OrthoDB" id="3423431at2"/>
<keyword evidence="3" id="KW-0418">Kinase</keyword>
<dbReference type="SUPFAM" id="SSF55874">
    <property type="entry name" value="ATPase domain of HSP90 chaperone/DNA topoisomerase II/histidine kinase"/>
    <property type="match status" value="1"/>
</dbReference>
<evidence type="ECO:0000256" key="1">
    <source>
        <dbReference type="ARBA" id="ARBA00022527"/>
    </source>
</evidence>
<keyword evidence="1" id="KW-0723">Serine/threonine-protein kinase</keyword>
<evidence type="ECO:0000313" key="4">
    <source>
        <dbReference type="Proteomes" id="UP000236723"/>
    </source>
</evidence>
<dbReference type="InterPro" id="IPR036890">
    <property type="entry name" value="HATPase_C_sf"/>
</dbReference>
<sequence length="134" mass="14490">MSATQITQKDGRKWQHTFSGLRDQVRAARRFTATHLPDHPDATLIVSELVTNAVEHTRSGRPGGTFTLTVERRPDAGALVEIEDQGGPEVFGLPTRGREGGRGLTLVEALTTAWGVKGDQTGRTVWAELPPPAP</sequence>
<dbReference type="AlphaFoldDB" id="A0A1H6E0C5"/>
<keyword evidence="3" id="KW-0808">Transferase</keyword>
<dbReference type="Proteomes" id="UP000236723">
    <property type="component" value="Unassembled WGS sequence"/>
</dbReference>
<organism evidence="3 4">
    <name type="scientific">Thermomonospora echinospora</name>
    <dbReference type="NCBI Taxonomy" id="1992"/>
    <lineage>
        <taxon>Bacteria</taxon>
        <taxon>Bacillati</taxon>
        <taxon>Actinomycetota</taxon>
        <taxon>Actinomycetes</taxon>
        <taxon>Streptosporangiales</taxon>
        <taxon>Thermomonosporaceae</taxon>
        <taxon>Thermomonospora</taxon>
    </lineage>
</organism>
<dbReference type="InterPro" id="IPR003594">
    <property type="entry name" value="HATPase_dom"/>
</dbReference>
<dbReference type="PANTHER" id="PTHR35526:SF3">
    <property type="entry name" value="ANTI-SIGMA-F FACTOR RSBW"/>
    <property type="match status" value="1"/>
</dbReference>
<dbReference type="GO" id="GO:0004674">
    <property type="term" value="F:protein serine/threonine kinase activity"/>
    <property type="evidence" value="ECO:0007669"/>
    <property type="project" value="UniProtKB-KW"/>
</dbReference>
<dbReference type="Pfam" id="PF13581">
    <property type="entry name" value="HATPase_c_2"/>
    <property type="match status" value="1"/>
</dbReference>
<dbReference type="RefSeq" id="WP_103944144.1">
    <property type="nucleotide sequence ID" value="NZ_FNVO01000028.1"/>
</dbReference>
<evidence type="ECO:0000313" key="3">
    <source>
        <dbReference type="EMBL" id="SEG91050.1"/>
    </source>
</evidence>
<proteinExistence type="predicted"/>
<dbReference type="EMBL" id="FNVO01000028">
    <property type="protein sequence ID" value="SEG91050.1"/>
    <property type="molecule type" value="Genomic_DNA"/>
</dbReference>
<keyword evidence="4" id="KW-1185">Reference proteome</keyword>
<dbReference type="CDD" id="cd16936">
    <property type="entry name" value="HATPase_RsbW-like"/>
    <property type="match status" value="1"/>
</dbReference>
<dbReference type="Gene3D" id="3.30.565.10">
    <property type="entry name" value="Histidine kinase-like ATPase, C-terminal domain"/>
    <property type="match status" value="1"/>
</dbReference>
<dbReference type="InterPro" id="IPR050267">
    <property type="entry name" value="Anti-sigma-factor_SerPK"/>
</dbReference>
<reference evidence="4" key="1">
    <citation type="submission" date="2016-10" db="EMBL/GenBank/DDBJ databases">
        <authorList>
            <person name="Varghese N."/>
            <person name="Submissions S."/>
        </authorList>
    </citation>
    <scope>NUCLEOTIDE SEQUENCE [LARGE SCALE GENOMIC DNA]</scope>
    <source>
        <strain evidence="4">DSM 43163</strain>
    </source>
</reference>
<evidence type="ECO:0000259" key="2">
    <source>
        <dbReference type="Pfam" id="PF13581"/>
    </source>
</evidence>
<gene>
    <name evidence="3" type="ORF">SAMN04489712_12823</name>
</gene>